<dbReference type="InterPro" id="IPR000620">
    <property type="entry name" value="EamA_dom"/>
</dbReference>
<dbReference type="InterPro" id="IPR051258">
    <property type="entry name" value="Diverse_Substrate_Transporter"/>
</dbReference>
<feature type="transmembrane region" description="Helical" evidence="8">
    <location>
        <begin position="76"/>
        <end position="97"/>
    </location>
</feature>
<evidence type="ECO:0000256" key="1">
    <source>
        <dbReference type="ARBA" id="ARBA00004651"/>
    </source>
</evidence>
<feature type="domain" description="EamA" evidence="9">
    <location>
        <begin position="156"/>
        <end position="287"/>
    </location>
</feature>
<evidence type="ECO:0000256" key="3">
    <source>
        <dbReference type="ARBA" id="ARBA00022475"/>
    </source>
</evidence>
<gene>
    <name evidence="10" type="ORF">DPCES_1241</name>
</gene>
<dbReference type="SUPFAM" id="SSF103481">
    <property type="entry name" value="Multidrug resistance efflux transporter EmrE"/>
    <property type="match status" value="2"/>
</dbReference>
<dbReference type="RefSeq" id="WP_018307210.1">
    <property type="nucleotide sequence ID" value="NZ_CABKQQ010000051.1"/>
</dbReference>
<comment type="subcellular location">
    <subcellularLocation>
        <location evidence="1">Cell membrane</location>
        <topology evidence="1">Multi-pass membrane protein</topology>
    </subcellularLocation>
</comment>
<dbReference type="PANTHER" id="PTHR42920:SF11">
    <property type="entry name" value="INNER MEMBRANE PROTEIN YTFF"/>
    <property type="match status" value="1"/>
</dbReference>
<feature type="compositionally biased region" description="Basic and acidic residues" evidence="7">
    <location>
        <begin position="316"/>
        <end position="325"/>
    </location>
</feature>
<dbReference type="InterPro" id="IPR037185">
    <property type="entry name" value="EmrE-like"/>
</dbReference>
<evidence type="ECO:0000256" key="7">
    <source>
        <dbReference type="SAM" id="MobiDB-lite"/>
    </source>
</evidence>
<proteinExistence type="inferred from homology"/>
<dbReference type="PANTHER" id="PTHR42920">
    <property type="entry name" value="OS03G0707200 PROTEIN-RELATED"/>
    <property type="match status" value="1"/>
</dbReference>
<protein>
    <submittedName>
        <fullName evidence="10">DMT(Drug/metabolite transporter) super permease</fullName>
    </submittedName>
</protein>
<feature type="transmembrane region" description="Helical" evidence="8">
    <location>
        <begin position="37"/>
        <end position="56"/>
    </location>
</feature>
<feature type="transmembrane region" description="Helical" evidence="8">
    <location>
        <begin position="183"/>
        <end position="205"/>
    </location>
</feature>
<reference evidence="10" key="1">
    <citation type="submission" date="2014-07" db="EMBL/GenBank/DDBJ databases">
        <authorList>
            <person name="Hornung V.Bastian."/>
        </authorList>
    </citation>
    <scope>NUCLEOTIDE SEQUENCE</scope>
    <source>
        <strain evidence="10">PCE-S</strain>
    </source>
</reference>
<feature type="transmembrane region" description="Helical" evidence="8">
    <location>
        <begin position="152"/>
        <end position="171"/>
    </location>
</feature>
<dbReference type="GO" id="GO:0005886">
    <property type="term" value="C:plasma membrane"/>
    <property type="evidence" value="ECO:0007669"/>
    <property type="project" value="UniProtKB-SubCell"/>
</dbReference>
<comment type="similarity">
    <text evidence="2">Belongs to the EamA transporter family.</text>
</comment>
<dbReference type="PATRIC" id="fig|49338.4.peg.1343"/>
<feature type="transmembrane region" description="Helical" evidence="8">
    <location>
        <begin position="103"/>
        <end position="122"/>
    </location>
</feature>
<keyword evidence="4 8" id="KW-0812">Transmembrane</keyword>
<dbReference type="Pfam" id="PF00892">
    <property type="entry name" value="EamA"/>
    <property type="match status" value="2"/>
</dbReference>
<name>A0A098AX10_DESHA</name>
<dbReference type="AlphaFoldDB" id="A0A098AX10"/>
<feature type="region of interest" description="Disordered" evidence="7">
    <location>
        <begin position="299"/>
        <end position="325"/>
    </location>
</feature>
<keyword evidence="5 8" id="KW-1133">Transmembrane helix</keyword>
<evidence type="ECO:0000256" key="6">
    <source>
        <dbReference type="ARBA" id="ARBA00023136"/>
    </source>
</evidence>
<evidence type="ECO:0000313" key="10">
    <source>
        <dbReference type="EMBL" id="CDX01128.1"/>
    </source>
</evidence>
<evidence type="ECO:0000256" key="8">
    <source>
        <dbReference type="SAM" id="Phobius"/>
    </source>
</evidence>
<feature type="transmembrane region" description="Helical" evidence="8">
    <location>
        <begin position="211"/>
        <end position="234"/>
    </location>
</feature>
<accession>A0A098AX10</accession>
<feature type="domain" description="EamA" evidence="9">
    <location>
        <begin position="7"/>
        <end position="145"/>
    </location>
</feature>
<organism evidence="10">
    <name type="scientific">Desulfitobacterium hafniense</name>
    <name type="common">Desulfitobacterium frappieri</name>
    <dbReference type="NCBI Taxonomy" id="49338"/>
    <lineage>
        <taxon>Bacteria</taxon>
        <taxon>Bacillati</taxon>
        <taxon>Bacillota</taxon>
        <taxon>Clostridia</taxon>
        <taxon>Eubacteriales</taxon>
        <taxon>Desulfitobacteriaceae</taxon>
        <taxon>Desulfitobacterium</taxon>
    </lineage>
</organism>
<sequence length="350" mass="37972">MTSKKTSAIFFAILAALLFGISSPVSKLLLTKIPPTMMAALLYLGAGLGMCVVRLLNHRQGTEVKEARITQKDFPYVLAMIILDIAAPVFLMVGLTLSSAAHASLLGNFEIVATSLIALLIFQESIGKRLWAALALITLASIILSVEDLSSFTFSLGSLFVLLSCICWGFENNCTRKLAIKDPMDIVILKGFGSGLGALFLALFLKETLSGIGYILGALMLGFVAYGLSIFFYVRAQRELGAARTSAYYALAPFIGVGLSFAIFREMPNASFLVALGIMIAGAYLASSEDHAHLHEHPAITHEHRHSHKDPHHSHSHSDSFAGEHSHVHTHMPLAHSHHHTPDIHHGHIH</sequence>
<keyword evidence="3" id="KW-1003">Cell membrane</keyword>
<evidence type="ECO:0000256" key="4">
    <source>
        <dbReference type="ARBA" id="ARBA00022692"/>
    </source>
</evidence>
<feature type="compositionally biased region" description="Basic residues" evidence="7">
    <location>
        <begin position="303"/>
        <end position="315"/>
    </location>
</feature>
<keyword evidence="6 8" id="KW-0472">Membrane</keyword>
<dbReference type="EMBL" id="LK996017">
    <property type="protein sequence ID" value="CDX01128.1"/>
    <property type="molecule type" value="Genomic_DNA"/>
</dbReference>
<evidence type="ECO:0000256" key="5">
    <source>
        <dbReference type="ARBA" id="ARBA00022989"/>
    </source>
</evidence>
<evidence type="ECO:0000256" key="2">
    <source>
        <dbReference type="ARBA" id="ARBA00007362"/>
    </source>
</evidence>
<feature type="transmembrane region" description="Helical" evidence="8">
    <location>
        <begin position="129"/>
        <end position="146"/>
    </location>
</feature>
<feature type="transmembrane region" description="Helical" evidence="8">
    <location>
        <begin position="246"/>
        <end position="264"/>
    </location>
</feature>
<evidence type="ECO:0000259" key="9">
    <source>
        <dbReference type="Pfam" id="PF00892"/>
    </source>
</evidence>